<organism evidence="2 3">
    <name type="scientific">Eumeta variegata</name>
    <name type="common">Bagworm moth</name>
    <name type="synonym">Eumeta japonica</name>
    <dbReference type="NCBI Taxonomy" id="151549"/>
    <lineage>
        <taxon>Eukaryota</taxon>
        <taxon>Metazoa</taxon>
        <taxon>Ecdysozoa</taxon>
        <taxon>Arthropoda</taxon>
        <taxon>Hexapoda</taxon>
        <taxon>Insecta</taxon>
        <taxon>Pterygota</taxon>
        <taxon>Neoptera</taxon>
        <taxon>Endopterygota</taxon>
        <taxon>Lepidoptera</taxon>
        <taxon>Glossata</taxon>
        <taxon>Ditrysia</taxon>
        <taxon>Tineoidea</taxon>
        <taxon>Psychidae</taxon>
        <taxon>Oiketicinae</taxon>
        <taxon>Eumeta</taxon>
    </lineage>
</organism>
<proteinExistence type="predicted"/>
<feature type="region of interest" description="Disordered" evidence="1">
    <location>
        <begin position="70"/>
        <end position="94"/>
    </location>
</feature>
<reference evidence="2 3" key="1">
    <citation type="journal article" date="2019" name="Commun. Biol.">
        <title>The bagworm genome reveals a unique fibroin gene that provides high tensile strength.</title>
        <authorList>
            <person name="Kono N."/>
            <person name="Nakamura H."/>
            <person name="Ohtoshi R."/>
            <person name="Tomita M."/>
            <person name="Numata K."/>
            <person name="Arakawa K."/>
        </authorList>
    </citation>
    <scope>NUCLEOTIDE SEQUENCE [LARGE SCALE GENOMIC DNA]</scope>
</reference>
<comment type="caution">
    <text evidence="2">The sequence shown here is derived from an EMBL/GenBank/DDBJ whole genome shotgun (WGS) entry which is preliminary data.</text>
</comment>
<dbReference type="Proteomes" id="UP000299102">
    <property type="component" value="Unassembled WGS sequence"/>
</dbReference>
<accession>A0A4C1YIR6</accession>
<dbReference type="AlphaFoldDB" id="A0A4C1YIR6"/>
<evidence type="ECO:0000313" key="2">
    <source>
        <dbReference type="EMBL" id="GBP74894.1"/>
    </source>
</evidence>
<name>A0A4C1YIR6_EUMVA</name>
<keyword evidence="3" id="KW-1185">Reference proteome</keyword>
<protein>
    <submittedName>
        <fullName evidence="2">Uncharacterized protein</fullName>
    </submittedName>
</protein>
<gene>
    <name evidence="2" type="ORF">EVAR_36079_1</name>
</gene>
<evidence type="ECO:0000256" key="1">
    <source>
        <dbReference type="SAM" id="MobiDB-lite"/>
    </source>
</evidence>
<sequence>MARSSTSIVENQKHKAFSYSGRRSSSFHIERTGVTLGWGWRTTHGPKGFHLYLYCNLSLTSARASAGACPPTDNRALPQLNGHGKTPSNRKKEVRVPRRRVGTRSMLWRGDDVCRVTVDYVALFKGARGLYGDAIALFRSVSLVPHIRLQVAQYARIWLACSPTFYFISKGLNQKGLGGC</sequence>
<evidence type="ECO:0000313" key="3">
    <source>
        <dbReference type="Proteomes" id="UP000299102"/>
    </source>
</evidence>
<dbReference type="EMBL" id="BGZK01001228">
    <property type="protein sequence ID" value="GBP74894.1"/>
    <property type="molecule type" value="Genomic_DNA"/>
</dbReference>